<keyword evidence="11" id="KW-1185">Reference proteome</keyword>
<dbReference type="Pfam" id="PF14223">
    <property type="entry name" value="Retrotran_gag_2"/>
    <property type="match status" value="1"/>
</dbReference>
<dbReference type="EMBL" id="JACMSC010000018">
    <property type="protein sequence ID" value="KAG6477003.1"/>
    <property type="molecule type" value="Genomic_DNA"/>
</dbReference>
<feature type="region of interest" description="Disordered" evidence="8">
    <location>
        <begin position="243"/>
        <end position="308"/>
    </location>
</feature>
<feature type="compositionally biased region" description="Acidic residues" evidence="8">
    <location>
        <begin position="338"/>
        <end position="349"/>
    </location>
</feature>
<gene>
    <name evidence="10" type="ORF">ZIOFF_066253</name>
</gene>
<evidence type="ECO:0000259" key="9">
    <source>
        <dbReference type="PROSITE" id="PS50808"/>
    </source>
</evidence>
<dbReference type="SUPFAM" id="SSF57667">
    <property type="entry name" value="beta-beta-alpha zinc fingers"/>
    <property type="match status" value="1"/>
</dbReference>
<evidence type="ECO:0000313" key="10">
    <source>
        <dbReference type="EMBL" id="KAG6477003.1"/>
    </source>
</evidence>
<dbReference type="AlphaFoldDB" id="A0A8J5KDP7"/>
<feature type="compositionally biased region" description="Basic and acidic residues" evidence="8">
    <location>
        <begin position="251"/>
        <end position="260"/>
    </location>
</feature>
<feature type="compositionally biased region" description="Polar residues" evidence="8">
    <location>
        <begin position="281"/>
        <end position="291"/>
    </location>
</feature>
<evidence type="ECO:0000256" key="7">
    <source>
        <dbReference type="PROSITE-ProRule" id="PRU00027"/>
    </source>
</evidence>
<evidence type="ECO:0000256" key="6">
    <source>
        <dbReference type="ARBA" id="ARBA00023163"/>
    </source>
</evidence>
<dbReference type="InterPro" id="IPR052035">
    <property type="entry name" value="ZnF_BED_domain_contain"/>
</dbReference>
<dbReference type="Pfam" id="PF14372">
    <property type="entry name" value="hAT-like_RNase-H"/>
    <property type="match status" value="1"/>
</dbReference>
<keyword evidence="3" id="KW-0862">Zinc</keyword>
<dbReference type="InterPro" id="IPR036236">
    <property type="entry name" value="Znf_C2H2_sf"/>
</dbReference>
<sequence length="953" mass="108062">MSIHLKAQNLWSSIDPGLSEGEVANSQRRDQLALGQIHQGVDYSIFGMIANAKTTMEAWDILKLSYKGVDRAQKSKLQSLRRLYDRCEITSTEIVKQYFSRLIDLVNKMRLYGDKIGDDAIVEKILRTVPLKYDHVVASIQESHDIEQLTIIESHIDRIEAKTETPANEEALKSQISSIIKIREWVEEKQINIEYCPNECQVADIFTKSMKTETFLKLKKAIRMANICDLGYGSQSAVPTSATASSQKIAESQRPRDVASVRDFGLPPSGESGLGSLGSRRQATAHSSDTDIASPRQADNRQGPASQGLGCRRKGFTILFYFSNIVIDNMNSQPIDLDQEENSEEEELEGAPAVSTTTRDLNVDEETSLQGKASGSGKRKRVLKSKWWQYFEMLPKIEGEDLRCKCKACGITYKAESSMGTGNLRRHILNQCPKQKTSDIAQALLEQGDKSLAIRSQRFNQERFRELLILAIVKHDLPFQFVEYEAIRSIFTYLEPQVNYFTRNTARTDILKMHKNECNRIAQEMHSCPGKICFTSDLWTSIATDGYICLTAHFIDSNWVLQKRIINFSYMPPPHSGIALCDKINSLFNVWGIQRKVFTITLDNAAANDVFVGLLRDQLGLNCSLVSGGEFLHVRCCAHILNLIVQEGLKRIDSSVDKIRECVKYVKGSQVRKQKFIESVTQTSLDSKKSLRQDVPTRWNSTYLMLSSAMYYRRAFNHLRLADTNFTHCPSVDEWGQVEKIFKFLEVFYETTTLFSGVKYPTANLYFPRIFTVQLTISQALQSSDDFMRSMANRMFHKFDKYWKDYNILFAIAVIVDPRFKMQFVEFCYNKLYGHGSNELSLVRSKLVSLFEEYMHMGIASKVSTSSASSSTHSAIDDNASLALNLGSGCMDVLKVLAQKSQLELYLEEPTIDRITKLDVLVFWKAHQFSAMKPDVVEALVCCRDWLAGGKGN</sequence>
<dbReference type="GO" id="GO:0008270">
    <property type="term" value="F:zinc ion binding"/>
    <property type="evidence" value="ECO:0007669"/>
    <property type="project" value="UniProtKB-KW"/>
</dbReference>
<dbReference type="PANTHER" id="PTHR46481">
    <property type="entry name" value="ZINC FINGER BED DOMAIN-CONTAINING PROTEIN 4"/>
    <property type="match status" value="1"/>
</dbReference>
<keyword evidence="4" id="KW-0805">Transcription regulation</keyword>
<dbReference type="SUPFAM" id="SSF53098">
    <property type="entry name" value="Ribonuclease H-like"/>
    <property type="match status" value="1"/>
</dbReference>
<keyword evidence="1" id="KW-0479">Metal-binding</keyword>
<evidence type="ECO:0000256" key="5">
    <source>
        <dbReference type="ARBA" id="ARBA00023125"/>
    </source>
</evidence>
<dbReference type="InterPro" id="IPR025525">
    <property type="entry name" value="hAT-like_transposase_RNase-H"/>
</dbReference>
<dbReference type="SMART" id="SM00614">
    <property type="entry name" value="ZnF_BED"/>
    <property type="match status" value="1"/>
</dbReference>
<evidence type="ECO:0000256" key="4">
    <source>
        <dbReference type="ARBA" id="ARBA00023015"/>
    </source>
</evidence>
<keyword evidence="5" id="KW-0238">DNA-binding</keyword>
<evidence type="ECO:0000313" key="11">
    <source>
        <dbReference type="Proteomes" id="UP000734854"/>
    </source>
</evidence>
<dbReference type="PANTHER" id="PTHR46481:SF6">
    <property type="entry name" value="ZINC FINGER BED DOMAIN-CONTAINING PROTEIN RICESLEEPER 2-LIKE"/>
    <property type="match status" value="1"/>
</dbReference>
<dbReference type="GO" id="GO:0003677">
    <property type="term" value="F:DNA binding"/>
    <property type="evidence" value="ECO:0007669"/>
    <property type="project" value="UniProtKB-KW"/>
</dbReference>
<feature type="region of interest" description="Disordered" evidence="8">
    <location>
        <begin position="338"/>
        <end position="375"/>
    </location>
</feature>
<feature type="domain" description="BED-type" evidence="9">
    <location>
        <begin position="382"/>
        <end position="439"/>
    </location>
</feature>
<reference evidence="10 11" key="1">
    <citation type="submission" date="2020-08" db="EMBL/GenBank/DDBJ databases">
        <title>Plant Genome Project.</title>
        <authorList>
            <person name="Zhang R.-G."/>
        </authorList>
    </citation>
    <scope>NUCLEOTIDE SEQUENCE [LARGE SCALE GENOMIC DNA]</scope>
    <source>
        <tissue evidence="10">Rhizome</tissue>
    </source>
</reference>
<dbReference type="Proteomes" id="UP000734854">
    <property type="component" value="Unassembled WGS sequence"/>
</dbReference>
<accession>A0A8J5KDP7</accession>
<evidence type="ECO:0000256" key="8">
    <source>
        <dbReference type="SAM" id="MobiDB-lite"/>
    </source>
</evidence>
<comment type="caution">
    <text evidence="10">The sequence shown here is derived from an EMBL/GenBank/DDBJ whole genome shotgun (WGS) entry which is preliminary data.</text>
</comment>
<dbReference type="InterPro" id="IPR012337">
    <property type="entry name" value="RNaseH-like_sf"/>
</dbReference>
<protein>
    <recommendedName>
        <fullName evidence="9">BED-type domain-containing protein</fullName>
    </recommendedName>
</protein>
<organism evidence="10 11">
    <name type="scientific">Zingiber officinale</name>
    <name type="common">Ginger</name>
    <name type="synonym">Amomum zingiber</name>
    <dbReference type="NCBI Taxonomy" id="94328"/>
    <lineage>
        <taxon>Eukaryota</taxon>
        <taxon>Viridiplantae</taxon>
        <taxon>Streptophyta</taxon>
        <taxon>Embryophyta</taxon>
        <taxon>Tracheophyta</taxon>
        <taxon>Spermatophyta</taxon>
        <taxon>Magnoliopsida</taxon>
        <taxon>Liliopsida</taxon>
        <taxon>Zingiberales</taxon>
        <taxon>Zingiberaceae</taxon>
        <taxon>Zingiber</taxon>
    </lineage>
</organism>
<dbReference type="Pfam" id="PF02892">
    <property type="entry name" value="zf-BED"/>
    <property type="match status" value="1"/>
</dbReference>
<dbReference type="PROSITE" id="PS50808">
    <property type="entry name" value="ZF_BED"/>
    <property type="match status" value="1"/>
</dbReference>
<dbReference type="InterPro" id="IPR003656">
    <property type="entry name" value="Znf_BED"/>
</dbReference>
<evidence type="ECO:0000256" key="2">
    <source>
        <dbReference type="ARBA" id="ARBA00022771"/>
    </source>
</evidence>
<name>A0A8J5KDP7_ZINOF</name>
<keyword evidence="6" id="KW-0804">Transcription</keyword>
<proteinExistence type="predicted"/>
<evidence type="ECO:0000256" key="3">
    <source>
        <dbReference type="ARBA" id="ARBA00022833"/>
    </source>
</evidence>
<keyword evidence="2 7" id="KW-0863">Zinc-finger</keyword>
<evidence type="ECO:0000256" key="1">
    <source>
        <dbReference type="ARBA" id="ARBA00022723"/>
    </source>
</evidence>